<keyword evidence="2" id="KW-1133">Transmembrane helix</keyword>
<comment type="caution">
    <text evidence="3">The sequence shown here is derived from an EMBL/GenBank/DDBJ whole genome shotgun (WGS) entry which is preliminary data.</text>
</comment>
<dbReference type="AlphaFoldDB" id="A0A8H3AYZ8"/>
<feature type="region of interest" description="Disordered" evidence="1">
    <location>
        <begin position="64"/>
        <end position="92"/>
    </location>
</feature>
<evidence type="ECO:0000256" key="2">
    <source>
        <dbReference type="SAM" id="Phobius"/>
    </source>
</evidence>
<evidence type="ECO:0000313" key="4">
    <source>
        <dbReference type="Proteomes" id="UP000663840"/>
    </source>
</evidence>
<keyword evidence="2" id="KW-0472">Membrane</keyword>
<proteinExistence type="predicted"/>
<gene>
    <name evidence="3" type="ORF">RDB_LOCUS82077</name>
</gene>
<evidence type="ECO:0000256" key="1">
    <source>
        <dbReference type="SAM" id="MobiDB-lite"/>
    </source>
</evidence>
<accession>A0A8H3AYZ8</accession>
<dbReference type="Proteomes" id="UP000663840">
    <property type="component" value="Unassembled WGS sequence"/>
</dbReference>
<evidence type="ECO:0000313" key="3">
    <source>
        <dbReference type="EMBL" id="CAE6443776.1"/>
    </source>
</evidence>
<feature type="transmembrane region" description="Helical" evidence="2">
    <location>
        <begin position="29"/>
        <end position="53"/>
    </location>
</feature>
<protein>
    <submittedName>
        <fullName evidence="3">Uncharacterized protein</fullName>
    </submittedName>
</protein>
<keyword evidence="2" id="KW-0812">Transmembrane</keyword>
<dbReference type="EMBL" id="CAJMWR010002357">
    <property type="protein sequence ID" value="CAE6443776.1"/>
    <property type="molecule type" value="Genomic_DNA"/>
</dbReference>
<reference evidence="3" key="1">
    <citation type="submission" date="2021-01" db="EMBL/GenBank/DDBJ databases">
        <authorList>
            <person name="Kaushik A."/>
        </authorList>
    </citation>
    <scope>NUCLEOTIDE SEQUENCE</scope>
    <source>
        <strain evidence="3">AG1-1A</strain>
    </source>
</reference>
<organism evidence="3 4">
    <name type="scientific">Rhizoctonia solani</name>
    <dbReference type="NCBI Taxonomy" id="456999"/>
    <lineage>
        <taxon>Eukaryota</taxon>
        <taxon>Fungi</taxon>
        <taxon>Dikarya</taxon>
        <taxon>Basidiomycota</taxon>
        <taxon>Agaricomycotina</taxon>
        <taxon>Agaricomycetes</taxon>
        <taxon>Cantharellales</taxon>
        <taxon>Ceratobasidiaceae</taxon>
        <taxon>Rhizoctonia</taxon>
    </lineage>
</organism>
<sequence>MPMVKIQIRDDAYSPVLMAPKAASQVTSIWVPILLCAVLIILPISIYMGYLFYNRRPRRVEDKEVARPSPDVDTKWSESFDNRRPSTSGWTLNVPKWNTPVGPLRRGSDGGFPPGTLHITLPDPTLSGSVESLDHKAPPLTPVHVRHPTPPPAVHLATQPTERYHARAI</sequence>
<feature type="compositionally biased region" description="Basic and acidic residues" evidence="1">
    <location>
        <begin position="64"/>
        <end position="84"/>
    </location>
</feature>
<name>A0A8H3AYZ8_9AGAM</name>